<accession>A0A9X0WE91</accession>
<gene>
    <name evidence="1" type="ORF">CKO42_26355</name>
</gene>
<dbReference type="EMBL" id="NRRY01000134">
    <property type="protein sequence ID" value="MBK1621834.1"/>
    <property type="molecule type" value="Genomic_DNA"/>
</dbReference>
<comment type="caution">
    <text evidence="1">The sequence shown here is derived from an EMBL/GenBank/DDBJ whole genome shotgun (WGS) entry which is preliminary data.</text>
</comment>
<protein>
    <submittedName>
        <fullName evidence="1">Uncharacterized protein</fullName>
    </submittedName>
</protein>
<proteinExistence type="predicted"/>
<dbReference type="RefSeq" id="WP_200252349.1">
    <property type="nucleotide sequence ID" value="NZ_NRRY01000134.1"/>
</dbReference>
<reference evidence="1 2" key="1">
    <citation type="journal article" date="2020" name="Microorganisms">
        <title>Osmotic Adaptation and Compatible Solute Biosynthesis of Phototrophic Bacteria as Revealed from Genome Analyses.</title>
        <authorList>
            <person name="Imhoff J.F."/>
            <person name="Rahn T."/>
            <person name="Kunzel S."/>
            <person name="Keller A."/>
            <person name="Neulinger S.C."/>
        </authorList>
    </citation>
    <scope>NUCLEOTIDE SEQUENCE [LARGE SCALE GENOMIC DNA]</scope>
    <source>
        <strain evidence="1 2">DSM 25653</strain>
    </source>
</reference>
<keyword evidence="2" id="KW-1185">Reference proteome</keyword>
<evidence type="ECO:0000313" key="2">
    <source>
        <dbReference type="Proteomes" id="UP001138768"/>
    </source>
</evidence>
<name>A0A9X0WE91_9GAMM</name>
<organism evidence="1 2">
    <name type="scientific">Lamprobacter modestohalophilus</name>
    <dbReference type="NCBI Taxonomy" id="1064514"/>
    <lineage>
        <taxon>Bacteria</taxon>
        <taxon>Pseudomonadati</taxon>
        <taxon>Pseudomonadota</taxon>
        <taxon>Gammaproteobacteria</taxon>
        <taxon>Chromatiales</taxon>
        <taxon>Chromatiaceae</taxon>
        <taxon>Lamprobacter</taxon>
    </lineage>
</organism>
<dbReference type="AlphaFoldDB" id="A0A9X0WE91"/>
<sequence>MSVTHGQAARVAKQLALIGTAGELATAAGITGWPAGSAADAVLDAYQLWQSEQGSGQTEDRQILESVRSFIERHGESRFAPRHATSAHPIRERAGYTEEDPATGQVTYLFLASGLREALSGQDLKRGLIALAGPAGWSRAAATSIGCSARSRVRIPMSMRCRCRMTCSMMQKRAKHDSAGDNGGGLSGGWQEGSGALRRAMSTWAAIPLTCSPRMGRQKRICWTGCFWTAGRLQR</sequence>
<evidence type="ECO:0000313" key="1">
    <source>
        <dbReference type="EMBL" id="MBK1621834.1"/>
    </source>
</evidence>
<dbReference type="Proteomes" id="UP001138768">
    <property type="component" value="Unassembled WGS sequence"/>
</dbReference>